<dbReference type="EMBL" id="BJXA01000138">
    <property type="protein sequence ID" value="GEM44142.1"/>
    <property type="molecule type" value="Genomic_DNA"/>
</dbReference>
<gene>
    <name evidence="2" type="ORF">NN4_86610</name>
</gene>
<comment type="caution">
    <text evidence="2">The sequence shown here is derived from an EMBL/GenBank/DDBJ whole genome shotgun (WGS) entry which is preliminary data.</text>
</comment>
<sequence length="46" mass="4870">MDVLVILVGLAIGATIVWGATSFCAEGGYRRNHSDRTPHGDDKGGR</sequence>
<accession>A0A511MU80</accession>
<evidence type="ECO:0000256" key="1">
    <source>
        <dbReference type="SAM" id="MobiDB-lite"/>
    </source>
</evidence>
<evidence type="ECO:0000313" key="2">
    <source>
        <dbReference type="EMBL" id="GEM44142.1"/>
    </source>
</evidence>
<proteinExistence type="predicted"/>
<feature type="region of interest" description="Disordered" evidence="1">
    <location>
        <begin position="27"/>
        <end position="46"/>
    </location>
</feature>
<evidence type="ECO:0000313" key="3">
    <source>
        <dbReference type="Proteomes" id="UP000321424"/>
    </source>
</evidence>
<reference evidence="2 3" key="1">
    <citation type="submission" date="2019-07" db="EMBL/GenBank/DDBJ databases">
        <title>Whole genome shotgun sequence of Nocardia ninae NBRC 108245.</title>
        <authorList>
            <person name="Hosoyama A."/>
            <person name="Uohara A."/>
            <person name="Ohji S."/>
            <person name="Ichikawa N."/>
        </authorList>
    </citation>
    <scope>NUCLEOTIDE SEQUENCE [LARGE SCALE GENOMIC DNA]</scope>
    <source>
        <strain evidence="2 3">NBRC 108245</strain>
    </source>
</reference>
<organism evidence="2 3">
    <name type="scientific">Nocardia ninae NBRC 108245</name>
    <dbReference type="NCBI Taxonomy" id="1210091"/>
    <lineage>
        <taxon>Bacteria</taxon>
        <taxon>Bacillati</taxon>
        <taxon>Actinomycetota</taxon>
        <taxon>Actinomycetes</taxon>
        <taxon>Mycobacteriales</taxon>
        <taxon>Nocardiaceae</taxon>
        <taxon>Nocardia</taxon>
    </lineage>
</organism>
<dbReference type="Proteomes" id="UP000321424">
    <property type="component" value="Unassembled WGS sequence"/>
</dbReference>
<dbReference type="AlphaFoldDB" id="A0A511MU80"/>
<name>A0A511MU80_9NOCA</name>
<dbReference type="RefSeq" id="WP_186818907.1">
    <property type="nucleotide sequence ID" value="NZ_BJXA01000138.1"/>
</dbReference>
<protein>
    <submittedName>
        <fullName evidence="2">Uncharacterized protein</fullName>
    </submittedName>
</protein>
<feature type="compositionally biased region" description="Basic and acidic residues" evidence="1">
    <location>
        <begin position="28"/>
        <end position="46"/>
    </location>
</feature>
<keyword evidence="3" id="KW-1185">Reference proteome</keyword>